<dbReference type="PANTHER" id="PTHR43152:SF3">
    <property type="entry name" value="UVRABC SYSTEM PROTEIN A"/>
    <property type="match status" value="1"/>
</dbReference>
<comment type="similarity">
    <text evidence="14">Belongs to the ABC transporter superfamily. UvrA family.</text>
</comment>
<dbReference type="InterPro" id="IPR027417">
    <property type="entry name" value="P-loop_NTPase"/>
</dbReference>
<dbReference type="InterPro" id="IPR041552">
    <property type="entry name" value="UvrA_DNA-bd"/>
</dbReference>
<evidence type="ECO:0000256" key="6">
    <source>
        <dbReference type="ARBA" id="ARBA00022763"/>
    </source>
</evidence>
<dbReference type="SUPFAM" id="SSF52540">
    <property type="entry name" value="P-loop containing nucleoside triphosphate hydrolases"/>
    <property type="match status" value="2"/>
</dbReference>
<evidence type="ECO:0000256" key="9">
    <source>
        <dbReference type="ARBA" id="ARBA00022833"/>
    </source>
</evidence>
<keyword evidence="4" id="KW-0677">Repeat</keyword>
<comment type="caution">
    <text evidence="18">The sequence shown here is derived from an EMBL/GenBank/DDBJ whole genome shotgun (WGS) entry which is preliminary data.</text>
</comment>
<keyword evidence="6" id="KW-0227">DNA damage</keyword>
<dbReference type="Proteomes" id="UP000282636">
    <property type="component" value="Unassembled WGS sequence"/>
</dbReference>
<dbReference type="GO" id="GO:0005737">
    <property type="term" value="C:cytoplasm"/>
    <property type="evidence" value="ECO:0007669"/>
    <property type="project" value="UniProtKB-SubCell"/>
</dbReference>
<dbReference type="EMBL" id="RBTL01000003">
    <property type="protein sequence ID" value="RMT76058.1"/>
    <property type="molecule type" value="Genomic_DNA"/>
</dbReference>
<keyword evidence="8" id="KW-0863">Zinc-finger</keyword>
<evidence type="ECO:0000256" key="2">
    <source>
        <dbReference type="ARBA" id="ARBA00022490"/>
    </source>
</evidence>
<keyword evidence="3" id="KW-0479">Metal-binding</keyword>
<organism evidence="18 19">
    <name type="scientific">Pseudomonas syringae pv. theae</name>
    <dbReference type="NCBI Taxonomy" id="103985"/>
    <lineage>
        <taxon>Bacteria</taxon>
        <taxon>Pseudomonadati</taxon>
        <taxon>Pseudomonadota</taxon>
        <taxon>Gammaproteobacteria</taxon>
        <taxon>Pseudomonadales</taxon>
        <taxon>Pseudomonadaceae</taxon>
        <taxon>Pseudomonas</taxon>
        <taxon>Pseudomonas syringae</taxon>
    </lineage>
</organism>
<dbReference type="Gene3D" id="3.30.1490.20">
    <property type="entry name" value="ATP-grasp fold, A domain"/>
    <property type="match status" value="2"/>
</dbReference>
<keyword evidence="13" id="KW-0234">DNA repair</keyword>
<dbReference type="GO" id="GO:0006281">
    <property type="term" value="P:DNA repair"/>
    <property type="evidence" value="ECO:0007669"/>
    <property type="project" value="UniProtKB-KW"/>
</dbReference>
<keyword evidence="12" id="KW-0238">DNA-binding</keyword>
<keyword evidence="10" id="KW-0067">ATP-binding</keyword>
<evidence type="ECO:0000256" key="13">
    <source>
        <dbReference type="ARBA" id="ARBA00023204"/>
    </source>
</evidence>
<accession>A0A0Q0KXF9</accession>
<evidence type="ECO:0000256" key="5">
    <source>
        <dbReference type="ARBA" id="ARBA00022741"/>
    </source>
</evidence>
<keyword evidence="5" id="KW-0547">Nucleotide-binding</keyword>
<feature type="domain" description="ABC transporter" evidence="17">
    <location>
        <begin position="610"/>
        <end position="940"/>
    </location>
</feature>
<dbReference type="Pfam" id="PF17755">
    <property type="entry name" value="UvrA_DNA-bind"/>
    <property type="match status" value="1"/>
</dbReference>
<evidence type="ECO:0000259" key="17">
    <source>
        <dbReference type="PROSITE" id="PS50893"/>
    </source>
</evidence>
<dbReference type="PROSITE" id="PS00211">
    <property type="entry name" value="ABC_TRANSPORTER_1"/>
    <property type="match status" value="1"/>
</dbReference>
<keyword evidence="11" id="KW-0267">Excision nuclease</keyword>
<dbReference type="Gene3D" id="1.10.8.280">
    <property type="entry name" value="ABC transporter ATPase domain-like"/>
    <property type="match status" value="2"/>
</dbReference>
<dbReference type="GO" id="GO:0008270">
    <property type="term" value="F:zinc ion binding"/>
    <property type="evidence" value="ECO:0007669"/>
    <property type="project" value="UniProtKB-KW"/>
</dbReference>
<keyword evidence="2" id="KW-0963">Cytoplasm</keyword>
<evidence type="ECO:0000256" key="14">
    <source>
        <dbReference type="ARBA" id="ARBA00038000"/>
    </source>
</evidence>
<keyword evidence="7" id="KW-0228">DNA excision</keyword>
<comment type="subcellular location">
    <subcellularLocation>
        <location evidence="1">Cytoplasm</location>
    </subcellularLocation>
</comment>
<evidence type="ECO:0000313" key="19">
    <source>
        <dbReference type="Proteomes" id="UP000282636"/>
    </source>
</evidence>
<dbReference type="Gene3D" id="1.20.1580.10">
    <property type="entry name" value="ABC transporter ATPase like domain"/>
    <property type="match status" value="3"/>
</dbReference>
<dbReference type="GO" id="GO:0016887">
    <property type="term" value="F:ATP hydrolysis activity"/>
    <property type="evidence" value="ECO:0007669"/>
    <property type="project" value="InterPro"/>
</dbReference>
<evidence type="ECO:0000256" key="3">
    <source>
        <dbReference type="ARBA" id="ARBA00022723"/>
    </source>
</evidence>
<evidence type="ECO:0000256" key="8">
    <source>
        <dbReference type="ARBA" id="ARBA00022771"/>
    </source>
</evidence>
<sequence>MKKETIDVIGADANNLRDLDISFPVGELSMVVGVSGSGKTSLLLNILARQGGKRLKSFLGVSQDHLDPPMSLAFVGRMPPTLHIGQRAFRASSRTTVGTSSSLLPLLRRIFIKWSSPVSKRSGVSVPRPSIDSYAAWLLQHQQGPFDIWAIPISFEASDGMAMAERLRALGFSSVIVRSETDSPKEWEKGRPLKLDRFKPLAARTRHIVETQVASVKLNAGKTTAQELEQLLALAFEAGEGRVLIDSPMGVVLDSRYHWVTPEDPCRYRPASEHLLSFNAPEHEATGACPACRGLGESTVLNLDALVVHPNRSLNQGAFSLWTEKNYKYVNIHHETIEGLRGLCGFDPDRPWSELDTQARRLIIEGAGETLVADRDLSNGRKTSTARRFDGFQSAIIERVNKRGASAERLAHLVSNGACPDCLGSRWSAQARALRLAGYSIDHLLALPFETLSSLCSPGSEFSRKLPEQAVPYLKQLHRLIRSFVGAGLGHLSGARGMLEISEGESRRLRLAAALDGHHSGLCLLLDEPARGLHDEDVDRLAATLAELRGTHSLIINDHRRRLAAAASFFVEIGPGAGPEGGRVTYSGKVPERWWSPDARLERSTVPVQAQTPRLRLKDIHIHNVSGVDVAIPLGHLVSVVGVSGSGKSSFVLGALVPALARAFQTAPDALEVDVRRGRWASLSGTEHLNGFVALGQRTPIPNRRSTVATFLGLAEQLRNHFARLPDAAAAGLEASDFGLNAGQGRCDQCLGIGEIEEAGHWVVCPSCAGSRYGSTVLTVLDEGYDVAQVLDRSITSLRSAPFPAFDQQLPLLDTLDEMGVGHLSLGRRLDTLSGGELQRLRIARELSEHASQRLMFILDEPAAGLHRDDVARLLRTLDRMVRHGHTVLLVEHNLELVAATDWIIEFGPGCGPLGGQLIAEGHPSHVCEQDTPSGRMLRATSKPGENTEHLERYRHHIPSSLPEASSALRWLRRLLGHDLPPLEQELEHEGGQPAVVLDAHNLKDLRLLEFGALDHELALLMLEGENAQEADVIALVNVWETAADAELTICPLLQAIHTWGTQVPASVVWDLRRRLRVQGLRWAEHDIASRVRAFDGPLTCDAASDRSARTHAVKLALLLGGGYVELVRGQEVIAAYSERAMDLDRSLIGPRVISAYDFDRHTARGQCPCCLGRGQVVSYDSGLLINDDTKAVEQNGFLHPEALNVLKGVHRNALAPFFKRLVKEQRWPAERPVKRLSPQERNVLLHGFWVPSGAGTFLRTPTSNPKEVASWLRWDGLFAHIRDNLTRGSRPWRDSVLASRLMIRCPQCDGSGLRQHVLLFKLAGRSYADWVKTGTVTELCQALKHLPSPNARIRRRQARLLEVLTLLDNERFGATRLCSLAVEGPHTLLWPAVAHAFTSMPVLTQEDL</sequence>
<dbReference type="PROSITE" id="PS50893">
    <property type="entry name" value="ABC_TRANSPORTER_2"/>
    <property type="match status" value="1"/>
</dbReference>
<evidence type="ECO:0000256" key="1">
    <source>
        <dbReference type="ARBA" id="ARBA00004496"/>
    </source>
</evidence>
<evidence type="ECO:0000256" key="16">
    <source>
        <dbReference type="ARBA" id="ARBA00042156"/>
    </source>
</evidence>
<dbReference type="InterPro" id="IPR003439">
    <property type="entry name" value="ABC_transporter-like_ATP-bd"/>
</dbReference>
<evidence type="ECO:0000256" key="12">
    <source>
        <dbReference type="ARBA" id="ARBA00023125"/>
    </source>
</evidence>
<evidence type="ECO:0000256" key="10">
    <source>
        <dbReference type="ARBA" id="ARBA00022840"/>
    </source>
</evidence>
<evidence type="ECO:0000256" key="15">
    <source>
        <dbReference type="ARBA" id="ARBA00039316"/>
    </source>
</evidence>
<evidence type="ECO:0000313" key="18">
    <source>
        <dbReference type="EMBL" id="RMT76058.1"/>
    </source>
</evidence>
<evidence type="ECO:0000256" key="7">
    <source>
        <dbReference type="ARBA" id="ARBA00022769"/>
    </source>
</evidence>
<keyword evidence="9" id="KW-0862">Zinc</keyword>
<dbReference type="GO" id="GO:0004518">
    <property type="term" value="F:nuclease activity"/>
    <property type="evidence" value="ECO:0007669"/>
    <property type="project" value="UniProtKB-KW"/>
</dbReference>
<name>A0A0Q0KXF9_PSESX</name>
<dbReference type="GO" id="GO:0005524">
    <property type="term" value="F:ATP binding"/>
    <property type="evidence" value="ECO:0007669"/>
    <property type="project" value="UniProtKB-KW"/>
</dbReference>
<proteinExistence type="inferred from homology"/>
<dbReference type="PANTHER" id="PTHR43152">
    <property type="entry name" value="UVRABC SYSTEM PROTEIN A"/>
    <property type="match status" value="1"/>
</dbReference>
<dbReference type="InterPro" id="IPR017871">
    <property type="entry name" value="ABC_transporter-like_CS"/>
</dbReference>
<gene>
    <name evidence="18" type="ORF">ALP44_00006</name>
</gene>
<dbReference type="Gene3D" id="3.40.50.300">
    <property type="entry name" value="P-loop containing nucleotide triphosphate hydrolases"/>
    <property type="match status" value="2"/>
</dbReference>
<protein>
    <recommendedName>
        <fullName evidence="15">UvrABC system protein A</fullName>
    </recommendedName>
    <alternativeName>
        <fullName evidence="16">Excinuclease ABC subunit A</fullName>
    </alternativeName>
</protein>
<dbReference type="InterPro" id="IPR013815">
    <property type="entry name" value="ATP_grasp_subdomain_1"/>
</dbReference>
<evidence type="ECO:0000256" key="4">
    <source>
        <dbReference type="ARBA" id="ARBA00022737"/>
    </source>
</evidence>
<dbReference type="GO" id="GO:0003677">
    <property type="term" value="F:DNA binding"/>
    <property type="evidence" value="ECO:0007669"/>
    <property type="project" value="UniProtKB-KW"/>
</dbReference>
<evidence type="ECO:0000256" key="11">
    <source>
        <dbReference type="ARBA" id="ARBA00022881"/>
    </source>
</evidence>
<reference evidence="18 19" key="1">
    <citation type="submission" date="2018-08" db="EMBL/GenBank/DDBJ databases">
        <title>Recombination of ecologically and evolutionarily significant loci maintains genetic cohesion in the Pseudomonas syringae species complex.</title>
        <authorList>
            <person name="Dillon M."/>
            <person name="Thakur S."/>
            <person name="Almeida R.N.D."/>
            <person name="Weir B.S."/>
            <person name="Guttman D.S."/>
        </authorList>
    </citation>
    <scope>NUCLEOTIDE SEQUENCE [LARGE SCALE GENOMIC DNA]</scope>
    <source>
        <strain evidence="18 19">ICMP 3934</strain>
    </source>
</reference>